<dbReference type="InterPro" id="IPR016181">
    <property type="entry name" value="Acyl_CoA_acyltransferase"/>
</dbReference>
<dbReference type="CDD" id="cd04301">
    <property type="entry name" value="NAT_SF"/>
    <property type="match status" value="1"/>
</dbReference>
<dbReference type="AlphaFoldDB" id="A0AAN1U9R7"/>
<dbReference type="GO" id="GO:0008999">
    <property type="term" value="F:protein-N-terminal-alanine acetyltransferase activity"/>
    <property type="evidence" value="ECO:0007669"/>
    <property type="project" value="UniProtKB-EC"/>
</dbReference>
<name>A0AAN1U9R7_9PROT</name>
<organism evidence="7 8">
    <name type="scientific">Acetobacter pomorum</name>
    <dbReference type="NCBI Taxonomy" id="65959"/>
    <lineage>
        <taxon>Bacteria</taxon>
        <taxon>Pseudomonadati</taxon>
        <taxon>Pseudomonadota</taxon>
        <taxon>Alphaproteobacteria</taxon>
        <taxon>Acetobacterales</taxon>
        <taxon>Acetobacteraceae</taxon>
        <taxon>Acetobacter</taxon>
    </lineage>
</organism>
<protein>
    <recommendedName>
        <fullName evidence="5">[Ribosomal protein bS18]-alanine N-acetyltransferase</fullName>
        <ecNumber evidence="5">2.3.1.266</ecNumber>
    </recommendedName>
</protein>
<accession>A0AAN1U9R7</accession>
<reference evidence="7 8" key="1">
    <citation type="submission" date="2017-09" db="EMBL/GenBank/DDBJ databases">
        <authorList>
            <person name="Kim K.H."/>
            <person name="Chun B.H."/>
            <person name="Han G.S."/>
            <person name="Hyun S.G."/>
            <person name="Jeon C.O."/>
        </authorList>
    </citation>
    <scope>NUCLEOTIDE SEQUENCE [LARGE SCALE GENOMIC DNA]</scope>
    <source>
        <strain evidence="7 8">SH</strain>
    </source>
</reference>
<dbReference type="InterPro" id="IPR050680">
    <property type="entry name" value="YpeA/RimI_acetyltransf"/>
</dbReference>
<dbReference type="GO" id="GO:0005737">
    <property type="term" value="C:cytoplasm"/>
    <property type="evidence" value="ECO:0007669"/>
    <property type="project" value="UniProtKB-SubCell"/>
</dbReference>
<dbReference type="Proteomes" id="UP000256572">
    <property type="component" value="Chromosome"/>
</dbReference>
<gene>
    <name evidence="7" type="primary">rimI</name>
    <name evidence="7" type="ORF">CJF59_11650</name>
</gene>
<dbReference type="InterPro" id="IPR000182">
    <property type="entry name" value="GNAT_dom"/>
</dbReference>
<dbReference type="PANTHER" id="PTHR43420">
    <property type="entry name" value="ACETYLTRANSFERASE"/>
    <property type="match status" value="1"/>
</dbReference>
<dbReference type="PANTHER" id="PTHR43420:SF12">
    <property type="entry name" value="N-ACETYLTRANSFERASE DOMAIN-CONTAINING PROTEIN"/>
    <property type="match status" value="1"/>
</dbReference>
<keyword evidence="3" id="KW-0808">Transferase</keyword>
<evidence type="ECO:0000256" key="1">
    <source>
        <dbReference type="ARBA" id="ARBA00005395"/>
    </source>
</evidence>
<evidence type="ECO:0000256" key="4">
    <source>
        <dbReference type="ARBA" id="ARBA00023315"/>
    </source>
</evidence>
<feature type="domain" description="N-acetyltransferase" evidence="6">
    <location>
        <begin position="3"/>
        <end position="148"/>
    </location>
</feature>
<proteinExistence type="inferred from homology"/>
<evidence type="ECO:0000259" key="6">
    <source>
        <dbReference type="PROSITE" id="PS51186"/>
    </source>
</evidence>
<comment type="catalytic activity">
    <reaction evidence="5">
        <text>N-terminal L-alanyl-[ribosomal protein bS18] + acetyl-CoA = N-terminal N(alpha)-acetyl-L-alanyl-[ribosomal protein bS18] + CoA + H(+)</text>
        <dbReference type="Rhea" id="RHEA:43756"/>
        <dbReference type="Rhea" id="RHEA-COMP:10676"/>
        <dbReference type="Rhea" id="RHEA-COMP:10677"/>
        <dbReference type="ChEBI" id="CHEBI:15378"/>
        <dbReference type="ChEBI" id="CHEBI:57287"/>
        <dbReference type="ChEBI" id="CHEBI:57288"/>
        <dbReference type="ChEBI" id="CHEBI:64718"/>
        <dbReference type="ChEBI" id="CHEBI:83683"/>
        <dbReference type="EC" id="2.3.1.266"/>
    </reaction>
</comment>
<dbReference type="EMBL" id="CP023189">
    <property type="protein sequence ID" value="AXN01132.1"/>
    <property type="molecule type" value="Genomic_DNA"/>
</dbReference>
<keyword evidence="2 5" id="KW-0963">Cytoplasm</keyword>
<dbReference type="Pfam" id="PF00583">
    <property type="entry name" value="Acetyltransf_1"/>
    <property type="match status" value="1"/>
</dbReference>
<dbReference type="PROSITE" id="PS51186">
    <property type="entry name" value="GNAT"/>
    <property type="match status" value="1"/>
</dbReference>
<evidence type="ECO:0000256" key="5">
    <source>
        <dbReference type="RuleBase" id="RU363094"/>
    </source>
</evidence>
<dbReference type="EC" id="2.3.1.266" evidence="5"/>
<dbReference type="SUPFAM" id="SSF55729">
    <property type="entry name" value="Acyl-CoA N-acyltransferases (Nat)"/>
    <property type="match status" value="1"/>
</dbReference>
<comment type="subcellular location">
    <subcellularLocation>
        <location evidence="5">Cytoplasm</location>
    </subcellularLocation>
</comment>
<dbReference type="Gene3D" id="3.40.630.30">
    <property type="match status" value="1"/>
</dbReference>
<comment type="similarity">
    <text evidence="1 5">Belongs to the acetyltransferase family. RimI subfamily.</text>
</comment>
<evidence type="ECO:0000313" key="7">
    <source>
        <dbReference type="EMBL" id="AXN01132.1"/>
    </source>
</evidence>
<keyword evidence="4" id="KW-0012">Acyltransferase</keyword>
<dbReference type="InterPro" id="IPR006464">
    <property type="entry name" value="AcTrfase_RimI/Ard1"/>
</dbReference>
<dbReference type="NCBIfam" id="TIGR01575">
    <property type="entry name" value="rimI"/>
    <property type="match status" value="1"/>
</dbReference>
<evidence type="ECO:0000313" key="8">
    <source>
        <dbReference type="Proteomes" id="UP000256572"/>
    </source>
</evidence>
<reference evidence="7 8" key="2">
    <citation type="submission" date="2018-08" db="EMBL/GenBank/DDBJ databases">
        <title>Acetobacter oryzifermentans sp. nov., isolated from Korea traditional vinegar and reclassification of Acetobacter pasteurianus subsp. ascendens (Henneberg 1898) as Acetobacter ascendens comb. nov.</title>
        <authorList>
            <person name="Cho G.Y."/>
            <person name="Lee S.H."/>
        </authorList>
    </citation>
    <scope>NUCLEOTIDE SEQUENCE [LARGE SCALE GENOMIC DNA]</scope>
    <source>
        <strain evidence="7 8">SH</strain>
    </source>
</reference>
<sequence>MTVHVQEASVVYAPLLANIHTQCFGAGAQWDEAAITALLSSPGVQAGLVMVKDQPAGFIMLRSVVDEAEVLTICILPEYRKRGLAQRLLAWCIQVGQHNGMQNLFLEVSVNNQSARALYEKQGFEKLGLRKKYYEDGSDALVLGRSCQAVSP</sequence>
<comment type="function">
    <text evidence="5">Acetylates the N-terminal alanine of ribosomal protein bS18.</text>
</comment>
<evidence type="ECO:0000256" key="2">
    <source>
        <dbReference type="ARBA" id="ARBA00022490"/>
    </source>
</evidence>
<evidence type="ECO:0000256" key="3">
    <source>
        <dbReference type="ARBA" id="ARBA00022679"/>
    </source>
</evidence>